<proteinExistence type="predicted"/>
<accession>A0A1Y2AER5</accession>
<evidence type="ECO:0000313" key="2">
    <source>
        <dbReference type="Proteomes" id="UP000193642"/>
    </source>
</evidence>
<comment type="caution">
    <text evidence="1">The sequence shown here is derived from an EMBL/GenBank/DDBJ whole genome shotgun (WGS) entry which is preliminary data.</text>
</comment>
<reference evidence="1 2" key="1">
    <citation type="submission" date="2016-07" db="EMBL/GenBank/DDBJ databases">
        <title>Pervasive Adenine N6-methylation of Active Genes in Fungi.</title>
        <authorList>
            <consortium name="DOE Joint Genome Institute"/>
            <person name="Mondo S.J."/>
            <person name="Dannebaum R.O."/>
            <person name="Kuo R.C."/>
            <person name="Labutti K."/>
            <person name="Haridas S."/>
            <person name="Kuo A."/>
            <person name="Salamov A."/>
            <person name="Ahrendt S.R."/>
            <person name="Lipzen A."/>
            <person name="Sullivan W."/>
            <person name="Andreopoulos W.B."/>
            <person name="Clum A."/>
            <person name="Lindquist E."/>
            <person name="Daum C."/>
            <person name="Ramamoorthy G.K."/>
            <person name="Gryganskyi A."/>
            <person name="Culley D."/>
            <person name="Magnuson J.K."/>
            <person name="James T.Y."/>
            <person name="O'Malley M.A."/>
            <person name="Stajich J.E."/>
            <person name="Spatafora J.W."/>
            <person name="Visel A."/>
            <person name="Grigoriev I.V."/>
        </authorList>
    </citation>
    <scope>NUCLEOTIDE SEQUENCE [LARGE SCALE GENOMIC DNA]</scope>
    <source>
        <strain evidence="1 2">JEL800</strain>
    </source>
</reference>
<sequence>MVFYNESLLSGVILRQMLTDRGRIDAIIERVQYPSKQTVFEFANYAVLTVFDVGSKAQFGYGIRVFEFTVEHLTKQIEQKLDVSSHGYKLSAALSVSGNRIPLTMTVFEIFVYLDTNCILSVFPVSS</sequence>
<dbReference type="EMBL" id="MCGO01000215">
    <property type="protein sequence ID" value="ORY21083.1"/>
    <property type="molecule type" value="Genomic_DNA"/>
</dbReference>
<protein>
    <submittedName>
        <fullName evidence="1">Uncharacterized protein</fullName>
    </submittedName>
</protein>
<dbReference type="AlphaFoldDB" id="A0A1Y2AER5"/>
<gene>
    <name evidence="1" type="ORF">BCR33DRAFT_215874</name>
</gene>
<dbReference type="Proteomes" id="UP000193642">
    <property type="component" value="Unassembled WGS sequence"/>
</dbReference>
<dbReference type="OrthoDB" id="2101197at2759"/>
<evidence type="ECO:0000313" key="1">
    <source>
        <dbReference type="EMBL" id="ORY21083.1"/>
    </source>
</evidence>
<organism evidence="1 2">
    <name type="scientific">Rhizoclosmatium globosum</name>
    <dbReference type="NCBI Taxonomy" id="329046"/>
    <lineage>
        <taxon>Eukaryota</taxon>
        <taxon>Fungi</taxon>
        <taxon>Fungi incertae sedis</taxon>
        <taxon>Chytridiomycota</taxon>
        <taxon>Chytridiomycota incertae sedis</taxon>
        <taxon>Chytridiomycetes</taxon>
        <taxon>Chytridiales</taxon>
        <taxon>Chytriomycetaceae</taxon>
        <taxon>Rhizoclosmatium</taxon>
    </lineage>
</organism>
<keyword evidence="2" id="KW-1185">Reference proteome</keyword>
<name>A0A1Y2AER5_9FUNG</name>